<name>A0A1W1BBC6_9ZZZZ</name>
<protein>
    <recommendedName>
        <fullName evidence="1">DUF4007 domain-containing protein</fullName>
    </recommendedName>
</protein>
<dbReference type="Pfam" id="PF13182">
    <property type="entry name" value="DUF4007"/>
    <property type="match status" value="1"/>
</dbReference>
<dbReference type="EMBL" id="FPHG01000003">
    <property type="protein sequence ID" value="SFV50775.1"/>
    <property type="molecule type" value="Genomic_DNA"/>
</dbReference>
<sequence length="284" mass="32857">MEKIKTSFSGHDKFDCKIDWITKGLEAYKEDNTIFIQSNIEKTIARLGLGSNMVKSLHHWMKVFALIEGEKLTLLGKTILDKDPYLENSDTLWILHWNLVKYIEKASLYNLFFNKIYPHKFSKDDIFDYITSWLSENKIKLSPTTLNADIDVLIRMYNNNHGKNHSMSLLSELNIITKLSQSSYSLNINAVTPISDELFLYILCDYIEMQYSSSATSLSIDDIQRGKLSIQKSLCMSEHTLYSKIDKLSKLTESRFTYSETAGIRQIYISEHIDKSLILNKIYG</sequence>
<dbReference type="InterPro" id="IPR025248">
    <property type="entry name" value="DUF4007"/>
</dbReference>
<evidence type="ECO:0000259" key="1">
    <source>
        <dbReference type="Pfam" id="PF13182"/>
    </source>
</evidence>
<reference evidence="2" key="1">
    <citation type="submission" date="2016-10" db="EMBL/GenBank/DDBJ databases">
        <authorList>
            <person name="de Groot N.N."/>
        </authorList>
    </citation>
    <scope>NUCLEOTIDE SEQUENCE</scope>
</reference>
<proteinExistence type="predicted"/>
<dbReference type="AlphaFoldDB" id="A0A1W1BBC6"/>
<gene>
    <name evidence="2" type="ORF">MNB_SV-9-1403</name>
</gene>
<evidence type="ECO:0000313" key="2">
    <source>
        <dbReference type="EMBL" id="SFV50775.1"/>
    </source>
</evidence>
<accession>A0A1W1BBC6</accession>
<feature type="domain" description="DUF4007" evidence="1">
    <location>
        <begin position="8"/>
        <end position="283"/>
    </location>
</feature>
<organism evidence="2">
    <name type="scientific">hydrothermal vent metagenome</name>
    <dbReference type="NCBI Taxonomy" id="652676"/>
    <lineage>
        <taxon>unclassified sequences</taxon>
        <taxon>metagenomes</taxon>
        <taxon>ecological metagenomes</taxon>
    </lineage>
</organism>